<name>A0A067TPW9_GALM3</name>
<dbReference type="Proteomes" id="UP000027222">
    <property type="component" value="Unassembled WGS sequence"/>
</dbReference>
<evidence type="ECO:0008006" key="3">
    <source>
        <dbReference type="Google" id="ProtNLM"/>
    </source>
</evidence>
<reference evidence="2" key="1">
    <citation type="journal article" date="2014" name="Proc. Natl. Acad. Sci. U.S.A.">
        <title>Extensive sampling of basidiomycete genomes demonstrates inadequacy of the white-rot/brown-rot paradigm for wood decay fungi.</title>
        <authorList>
            <person name="Riley R."/>
            <person name="Salamov A.A."/>
            <person name="Brown D.W."/>
            <person name="Nagy L.G."/>
            <person name="Floudas D."/>
            <person name="Held B.W."/>
            <person name="Levasseur A."/>
            <person name="Lombard V."/>
            <person name="Morin E."/>
            <person name="Otillar R."/>
            <person name="Lindquist E.A."/>
            <person name="Sun H."/>
            <person name="LaButti K.M."/>
            <person name="Schmutz J."/>
            <person name="Jabbour D."/>
            <person name="Luo H."/>
            <person name="Baker S.E."/>
            <person name="Pisabarro A.G."/>
            <person name="Walton J.D."/>
            <person name="Blanchette R.A."/>
            <person name="Henrissat B."/>
            <person name="Martin F."/>
            <person name="Cullen D."/>
            <person name="Hibbett D.S."/>
            <person name="Grigoriev I.V."/>
        </authorList>
    </citation>
    <scope>NUCLEOTIDE SEQUENCE [LARGE SCALE GENOMIC DNA]</scope>
    <source>
        <strain evidence="2">CBS 339.88</strain>
    </source>
</reference>
<dbReference type="AlphaFoldDB" id="A0A067TPW9"/>
<organism evidence="1 2">
    <name type="scientific">Galerina marginata (strain CBS 339.88)</name>
    <dbReference type="NCBI Taxonomy" id="685588"/>
    <lineage>
        <taxon>Eukaryota</taxon>
        <taxon>Fungi</taxon>
        <taxon>Dikarya</taxon>
        <taxon>Basidiomycota</taxon>
        <taxon>Agaricomycotina</taxon>
        <taxon>Agaricomycetes</taxon>
        <taxon>Agaricomycetidae</taxon>
        <taxon>Agaricales</taxon>
        <taxon>Agaricineae</taxon>
        <taxon>Strophariaceae</taxon>
        <taxon>Galerina</taxon>
    </lineage>
</organism>
<dbReference type="EMBL" id="KL142370">
    <property type="protein sequence ID" value="KDR81929.1"/>
    <property type="molecule type" value="Genomic_DNA"/>
</dbReference>
<proteinExistence type="predicted"/>
<dbReference type="OrthoDB" id="3044761at2759"/>
<accession>A0A067TPW9</accession>
<sequence length="161" mass="18121">MRCLPLKVLHFSHMEIMPLSWWEAFVHTAPHLTFLDISVCPRRTAEDALDIMCIQVPRILASVPLTYISLTPKGHAFLVCDAASPESHSLEADEAIALSYATNICTLKYIDIYKEIEIFTGATTWWKVVRSSSSGDEVGVQVKTLEECDGTAMKRWYDLEA</sequence>
<protein>
    <recommendedName>
        <fullName evidence="3">F-box domain-containing protein</fullName>
    </recommendedName>
</protein>
<evidence type="ECO:0000313" key="1">
    <source>
        <dbReference type="EMBL" id="KDR81929.1"/>
    </source>
</evidence>
<dbReference type="HOGENOM" id="CLU_1643822_0_0_1"/>
<gene>
    <name evidence="1" type="ORF">GALMADRAFT_152735</name>
</gene>
<keyword evidence="2" id="KW-1185">Reference proteome</keyword>
<evidence type="ECO:0000313" key="2">
    <source>
        <dbReference type="Proteomes" id="UP000027222"/>
    </source>
</evidence>